<accession>A0ABQ3NUP8</accession>
<dbReference type="Proteomes" id="UP000660554">
    <property type="component" value="Unassembled WGS sequence"/>
</dbReference>
<organism evidence="1 2">
    <name type="scientific">Streptomyces virginiae</name>
    <name type="common">Streptomyces cinnamonensis</name>
    <dbReference type="NCBI Taxonomy" id="1961"/>
    <lineage>
        <taxon>Bacteria</taxon>
        <taxon>Bacillati</taxon>
        <taxon>Actinomycetota</taxon>
        <taxon>Actinomycetes</taxon>
        <taxon>Kitasatosporales</taxon>
        <taxon>Streptomycetaceae</taxon>
        <taxon>Streptomyces</taxon>
    </lineage>
</organism>
<gene>
    <name evidence="1" type="ORF">Scinn_59590</name>
</gene>
<sequence>MGLYDRIMRATNEPSNVLKVNAAAQGAARLATDTGHPSLAIAAAAGAALFAAVDTVMHTPKAHDVEYATFRTDETRKR</sequence>
<evidence type="ECO:0000313" key="2">
    <source>
        <dbReference type="Proteomes" id="UP000660554"/>
    </source>
</evidence>
<proteinExistence type="predicted"/>
<dbReference type="EMBL" id="BNDV01000016">
    <property type="protein sequence ID" value="GHI16496.1"/>
    <property type="molecule type" value="Genomic_DNA"/>
</dbReference>
<evidence type="ECO:0000313" key="1">
    <source>
        <dbReference type="EMBL" id="GHI16496.1"/>
    </source>
</evidence>
<protein>
    <submittedName>
        <fullName evidence="1">Uncharacterized protein</fullName>
    </submittedName>
</protein>
<name>A0ABQ3NUP8_STRVG</name>
<keyword evidence="2" id="KW-1185">Reference proteome</keyword>
<comment type="caution">
    <text evidence="1">The sequence shown here is derived from an EMBL/GenBank/DDBJ whole genome shotgun (WGS) entry which is preliminary data.</text>
</comment>
<dbReference type="GeneID" id="86955560"/>
<dbReference type="RefSeq" id="WP_053625921.1">
    <property type="nucleotide sequence ID" value="NZ_BMRU01000094.1"/>
</dbReference>
<reference evidence="2" key="1">
    <citation type="submission" date="2020-09" db="EMBL/GenBank/DDBJ databases">
        <title>Whole genome shotgun sequence of Streptomyces cinnamonensis NBRC 15873.</title>
        <authorList>
            <person name="Komaki H."/>
            <person name="Tamura T."/>
        </authorList>
    </citation>
    <scope>NUCLEOTIDE SEQUENCE [LARGE SCALE GENOMIC DNA]</scope>
    <source>
        <strain evidence="2">NBRC 15873</strain>
    </source>
</reference>